<keyword evidence="5 7" id="KW-1133">Transmembrane helix</keyword>
<feature type="transmembrane region" description="Helical" evidence="7">
    <location>
        <begin position="300"/>
        <end position="320"/>
    </location>
</feature>
<comment type="similarity">
    <text evidence="7">Belongs to the binding-protein-dependent transport system permease family.</text>
</comment>
<organism evidence="9 10">
    <name type="scientific">Soehngenia longivitae</name>
    <dbReference type="NCBI Taxonomy" id="2562294"/>
    <lineage>
        <taxon>Bacteria</taxon>
        <taxon>Bacillati</taxon>
        <taxon>Bacillota</taxon>
        <taxon>Tissierellia</taxon>
        <taxon>Tissierellales</taxon>
        <taxon>Tissierellaceae</taxon>
        <taxon>Soehngenia</taxon>
    </lineage>
</organism>
<name>A0A4Z0D652_9FIRM</name>
<dbReference type="SUPFAM" id="SSF161098">
    <property type="entry name" value="MetI-like"/>
    <property type="match status" value="1"/>
</dbReference>
<dbReference type="Gene3D" id="1.10.3720.10">
    <property type="entry name" value="MetI-like"/>
    <property type="match status" value="1"/>
</dbReference>
<keyword evidence="4 7" id="KW-0812">Transmembrane</keyword>
<reference evidence="9 10" key="1">
    <citation type="submission" date="2019-03" db="EMBL/GenBank/DDBJ databases">
        <title>Draft genome sequence data and analysis of a Fermenting Bacterium, Soehngenia longevitae strain 1933PT, isolated from petroleum reservoir in Azerbaijan.</title>
        <authorList>
            <person name="Grouzdev D.S."/>
            <person name="Bidzhieva S.K."/>
            <person name="Sokolova D.S."/>
            <person name="Tourova T.P."/>
            <person name="Poltaraus A.B."/>
            <person name="Nazina T.N."/>
        </authorList>
    </citation>
    <scope>NUCLEOTIDE SEQUENCE [LARGE SCALE GENOMIC DNA]</scope>
    <source>
        <strain evidence="9 10">1933P</strain>
    </source>
</reference>
<comment type="caution">
    <text evidence="9">The sequence shown here is derived from an EMBL/GenBank/DDBJ whole genome shotgun (WGS) entry which is preliminary data.</text>
</comment>
<feature type="transmembrane region" description="Helical" evidence="7">
    <location>
        <begin position="141"/>
        <end position="171"/>
    </location>
</feature>
<dbReference type="InterPro" id="IPR045621">
    <property type="entry name" value="BPD_transp_1_N"/>
</dbReference>
<feature type="domain" description="ABC transmembrane type-1" evidence="8">
    <location>
        <begin position="102"/>
        <end position="313"/>
    </location>
</feature>
<keyword evidence="6 7" id="KW-0472">Membrane</keyword>
<dbReference type="Proteomes" id="UP000298381">
    <property type="component" value="Unassembled WGS sequence"/>
</dbReference>
<dbReference type="InterPro" id="IPR035906">
    <property type="entry name" value="MetI-like_sf"/>
</dbReference>
<keyword evidence="2 7" id="KW-0813">Transport</keyword>
<dbReference type="AlphaFoldDB" id="A0A4Z0D652"/>
<dbReference type="GO" id="GO:0055085">
    <property type="term" value="P:transmembrane transport"/>
    <property type="evidence" value="ECO:0007669"/>
    <property type="project" value="InterPro"/>
</dbReference>
<dbReference type="EMBL" id="SRIB01000005">
    <property type="protein sequence ID" value="TFZ40355.1"/>
    <property type="molecule type" value="Genomic_DNA"/>
</dbReference>
<dbReference type="PANTHER" id="PTHR43163">
    <property type="entry name" value="DIPEPTIDE TRANSPORT SYSTEM PERMEASE PROTEIN DPPB-RELATED"/>
    <property type="match status" value="1"/>
</dbReference>
<evidence type="ECO:0000256" key="1">
    <source>
        <dbReference type="ARBA" id="ARBA00004651"/>
    </source>
</evidence>
<evidence type="ECO:0000256" key="4">
    <source>
        <dbReference type="ARBA" id="ARBA00022692"/>
    </source>
</evidence>
<feature type="transmembrane region" description="Helical" evidence="7">
    <location>
        <begin position="191"/>
        <end position="213"/>
    </location>
</feature>
<dbReference type="OrthoDB" id="24153at2"/>
<feature type="transmembrane region" description="Helical" evidence="7">
    <location>
        <begin position="9"/>
        <end position="30"/>
    </location>
</feature>
<sequence length="328" mass="37093">MIKYVGKRIMYMILVFFIMSIALFFLYNLIPGDPARAELEPLRNKLTAEEYQYRYQLARERLGLDDPMPIRYAKWMSGVLQGDFGMSSIYKAPVREVIVSPMKITVFINIFSIIITLAITIPLGIFTAVKKNSIFDKSVQVLTIVGYSIPVFIIALLFIYLFAVRLGWFPVSGLNTPNFSGTAWEEFKDTMYHLALPLGVLTVGSLGGLTRYVRAAMIDALSMDYIRTARAKGLKERVVIFSHAWRNALLPVITLIISWLMSVFAGSLVIERMFNLKGMGDFYISALTNQDYNVAMAIQLFYIILALLGNLLSDLSYGVVDPRVRVNK</sequence>
<dbReference type="CDD" id="cd06261">
    <property type="entry name" value="TM_PBP2"/>
    <property type="match status" value="1"/>
</dbReference>
<dbReference type="RefSeq" id="WP_135270873.1">
    <property type="nucleotide sequence ID" value="NZ_SRIB01000005.1"/>
</dbReference>
<evidence type="ECO:0000256" key="7">
    <source>
        <dbReference type="RuleBase" id="RU363032"/>
    </source>
</evidence>
<dbReference type="Pfam" id="PF00528">
    <property type="entry name" value="BPD_transp_1"/>
    <property type="match status" value="1"/>
</dbReference>
<keyword evidence="10" id="KW-1185">Reference proteome</keyword>
<accession>A0A4Z0D652</accession>
<evidence type="ECO:0000256" key="5">
    <source>
        <dbReference type="ARBA" id="ARBA00022989"/>
    </source>
</evidence>
<protein>
    <submittedName>
        <fullName evidence="9">ABC transporter permease</fullName>
    </submittedName>
</protein>
<dbReference type="InterPro" id="IPR000515">
    <property type="entry name" value="MetI-like"/>
</dbReference>
<dbReference type="Pfam" id="PF19300">
    <property type="entry name" value="BPD_transp_1_N"/>
    <property type="match status" value="1"/>
</dbReference>
<evidence type="ECO:0000256" key="6">
    <source>
        <dbReference type="ARBA" id="ARBA00023136"/>
    </source>
</evidence>
<gene>
    <name evidence="9" type="ORF">E4100_04610</name>
</gene>
<dbReference type="GO" id="GO:0005886">
    <property type="term" value="C:plasma membrane"/>
    <property type="evidence" value="ECO:0007669"/>
    <property type="project" value="UniProtKB-SubCell"/>
</dbReference>
<evidence type="ECO:0000256" key="3">
    <source>
        <dbReference type="ARBA" id="ARBA00022475"/>
    </source>
</evidence>
<evidence type="ECO:0000313" key="9">
    <source>
        <dbReference type="EMBL" id="TFZ40355.1"/>
    </source>
</evidence>
<evidence type="ECO:0000256" key="2">
    <source>
        <dbReference type="ARBA" id="ARBA00022448"/>
    </source>
</evidence>
<keyword evidence="3" id="KW-1003">Cell membrane</keyword>
<evidence type="ECO:0000313" key="10">
    <source>
        <dbReference type="Proteomes" id="UP000298381"/>
    </source>
</evidence>
<dbReference type="PROSITE" id="PS50928">
    <property type="entry name" value="ABC_TM1"/>
    <property type="match status" value="1"/>
</dbReference>
<evidence type="ECO:0000259" key="8">
    <source>
        <dbReference type="PROSITE" id="PS50928"/>
    </source>
</evidence>
<feature type="transmembrane region" description="Helical" evidence="7">
    <location>
        <begin position="106"/>
        <end position="129"/>
    </location>
</feature>
<comment type="subcellular location">
    <subcellularLocation>
        <location evidence="1 7">Cell membrane</location>
        <topology evidence="1 7">Multi-pass membrane protein</topology>
    </subcellularLocation>
</comment>
<dbReference type="PANTHER" id="PTHR43163:SF6">
    <property type="entry name" value="DIPEPTIDE TRANSPORT SYSTEM PERMEASE PROTEIN DPPB-RELATED"/>
    <property type="match status" value="1"/>
</dbReference>
<feature type="transmembrane region" description="Helical" evidence="7">
    <location>
        <begin position="248"/>
        <end position="270"/>
    </location>
</feature>
<proteinExistence type="inferred from homology"/>